<proteinExistence type="predicted"/>
<reference evidence="3" key="1">
    <citation type="submission" date="2025-08" db="UniProtKB">
        <authorList>
            <consortium name="RefSeq"/>
        </authorList>
    </citation>
    <scope>IDENTIFICATION</scope>
</reference>
<keyword evidence="1" id="KW-0472">Membrane</keyword>
<dbReference type="RefSeq" id="XP_015608879.2">
    <property type="nucleotide sequence ID" value="XM_015753393.2"/>
</dbReference>
<dbReference type="GeneID" id="107274343"/>
<evidence type="ECO:0000313" key="2">
    <source>
        <dbReference type="Proteomes" id="UP000694920"/>
    </source>
</evidence>
<evidence type="ECO:0000313" key="3">
    <source>
        <dbReference type="RefSeq" id="XP_015608879.2"/>
    </source>
</evidence>
<feature type="transmembrane region" description="Helical" evidence="1">
    <location>
        <begin position="82"/>
        <end position="104"/>
    </location>
</feature>
<name>A0AAJ7FUF3_CEPCN</name>
<evidence type="ECO:0000256" key="1">
    <source>
        <dbReference type="SAM" id="Phobius"/>
    </source>
</evidence>
<feature type="transmembrane region" description="Helical" evidence="1">
    <location>
        <begin position="110"/>
        <end position="128"/>
    </location>
</feature>
<keyword evidence="2" id="KW-1185">Reference proteome</keyword>
<sequence>MLAASVISCGFLLLGSGSCIHILRRHSFERYSRLLPQFVWATIGIMATGTRSFNILTYALLEKTYPIDPQSLYLGNTDDLTAGRSALDISCATTSIGALVYSLYLHHGHHVLGLCIFFLLVFLELFCNPRSRGIHRLRVPYWSSYIRKMIGIANAHRYALCILFGGILGLVERNHLSLFGHLSYAVTALWFPSQSYSDGMTMRRVIENYTMLTYILLMTEALRSSPS</sequence>
<keyword evidence="1" id="KW-1133">Transmembrane helix</keyword>
<protein>
    <submittedName>
        <fullName evidence="3">Uncharacterized protein LOC107274343</fullName>
    </submittedName>
</protein>
<keyword evidence="1" id="KW-0812">Transmembrane</keyword>
<feature type="transmembrane region" description="Helical" evidence="1">
    <location>
        <begin position="38"/>
        <end position="61"/>
    </location>
</feature>
<feature type="transmembrane region" description="Helical" evidence="1">
    <location>
        <begin position="149"/>
        <end position="170"/>
    </location>
</feature>
<dbReference type="AlphaFoldDB" id="A0AAJ7FUF3"/>
<gene>
    <name evidence="3" type="primary">LOC107274343</name>
</gene>
<dbReference type="KEGG" id="ccin:107274343"/>
<dbReference type="Proteomes" id="UP000694920">
    <property type="component" value="Unplaced"/>
</dbReference>
<organism evidence="2 3">
    <name type="scientific">Cephus cinctus</name>
    <name type="common">Wheat stem sawfly</name>
    <dbReference type="NCBI Taxonomy" id="211228"/>
    <lineage>
        <taxon>Eukaryota</taxon>
        <taxon>Metazoa</taxon>
        <taxon>Ecdysozoa</taxon>
        <taxon>Arthropoda</taxon>
        <taxon>Hexapoda</taxon>
        <taxon>Insecta</taxon>
        <taxon>Pterygota</taxon>
        <taxon>Neoptera</taxon>
        <taxon>Endopterygota</taxon>
        <taxon>Hymenoptera</taxon>
        <taxon>Cephoidea</taxon>
        <taxon>Cephidae</taxon>
        <taxon>Cephus</taxon>
    </lineage>
</organism>
<accession>A0AAJ7FUF3</accession>